<sequence length="113" mass="13226">MDVGGLGDETRNGRVQLPEIDLKDRMYEIFGLLSERDTIYKSAAYNGSSLMPVGWLEYKEVLLYRFFCLHLGKKLNICIPWNIRLKEFELVELDSELYGFFVHRNSLLWLDGC</sequence>
<evidence type="ECO:0008006" key="3">
    <source>
        <dbReference type="Google" id="ProtNLM"/>
    </source>
</evidence>
<comment type="caution">
    <text evidence="1">The sequence shown here is derived from an EMBL/GenBank/DDBJ whole genome shotgun (WGS) entry which is preliminary data.</text>
</comment>
<evidence type="ECO:0000313" key="1">
    <source>
        <dbReference type="EMBL" id="KAL3619641.1"/>
    </source>
</evidence>
<dbReference type="Proteomes" id="UP001632038">
    <property type="component" value="Unassembled WGS sequence"/>
</dbReference>
<name>A0ABD3BQ65_9LAMI</name>
<reference evidence="2" key="1">
    <citation type="journal article" date="2024" name="IScience">
        <title>Strigolactones Initiate the Formation of Haustorium-like Structures in Castilleja.</title>
        <authorList>
            <person name="Buerger M."/>
            <person name="Peterson D."/>
            <person name="Chory J."/>
        </authorList>
    </citation>
    <scope>NUCLEOTIDE SEQUENCE [LARGE SCALE GENOMIC DNA]</scope>
</reference>
<protein>
    <recommendedName>
        <fullName evidence="3">Homing endonuclease LAGLIDADG domain-containing protein</fullName>
    </recommendedName>
</protein>
<dbReference type="AlphaFoldDB" id="A0ABD3BQ65"/>
<gene>
    <name evidence="1" type="ORF">CASFOL_034553</name>
</gene>
<evidence type="ECO:0000313" key="2">
    <source>
        <dbReference type="Proteomes" id="UP001632038"/>
    </source>
</evidence>
<organism evidence="1 2">
    <name type="scientific">Castilleja foliolosa</name>
    <dbReference type="NCBI Taxonomy" id="1961234"/>
    <lineage>
        <taxon>Eukaryota</taxon>
        <taxon>Viridiplantae</taxon>
        <taxon>Streptophyta</taxon>
        <taxon>Embryophyta</taxon>
        <taxon>Tracheophyta</taxon>
        <taxon>Spermatophyta</taxon>
        <taxon>Magnoliopsida</taxon>
        <taxon>eudicotyledons</taxon>
        <taxon>Gunneridae</taxon>
        <taxon>Pentapetalae</taxon>
        <taxon>asterids</taxon>
        <taxon>lamiids</taxon>
        <taxon>Lamiales</taxon>
        <taxon>Orobanchaceae</taxon>
        <taxon>Pedicularideae</taxon>
        <taxon>Castillejinae</taxon>
        <taxon>Castilleja</taxon>
    </lineage>
</organism>
<keyword evidence="2" id="KW-1185">Reference proteome</keyword>
<accession>A0ABD3BQ65</accession>
<dbReference type="EMBL" id="JAVIJP010000066">
    <property type="protein sequence ID" value="KAL3619641.1"/>
    <property type="molecule type" value="Genomic_DNA"/>
</dbReference>
<proteinExistence type="predicted"/>